<dbReference type="Proteomes" id="UP000248480">
    <property type="component" value="Unplaced"/>
</dbReference>
<dbReference type="InterPro" id="IPR040434">
    <property type="entry name" value="TSAP1"/>
</dbReference>
<dbReference type="PANTHER" id="PTHR37457:SF1">
    <property type="entry name" value="SIMILAR TO HUMAN CHROMOSOME 6 OPEN READING FRAME 52"/>
    <property type="match status" value="1"/>
</dbReference>
<gene>
    <name evidence="3" type="primary">CUNH6orf52</name>
</gene>
<dbReference type="Pfam" id="PF17654">
    <property type="entry name" value="Trnau1ap"/>
    <property type="match status" value="1"/>
</dbReference>
<dbReference type="InterPro" id="IPR041085">
    <property type="entry name" value="TSAP1_C"/>
</dbReference>
<name>A0A2Y9QH93_TRIMA</name>
<dbReference type="GeneID" id="101355163"/>
<dbReference type="STRING" id="127582.A0A2Y9QH93"/>
<sequence>MAGQNSFAGFDIAQQNHYYWYWQRVKREFQPLQTYRCGPWYERQEGSYPPSGYSYGCAEGGNGDSLLSAQGTPEHPAGTSVVISEGTTALAENRDEDSLEDPHLHFNIETLNKEFMVKSEEFYDSLMNCHWQPLDTVHSEIPEKTPE</sequence>
<reference evidence="3" key="1">
    <citation type="submission" date="2025-08" db="UniProtKB">
        <authorList>
            <consortium name="RefSeq"/>
        </authorList>
    </citation>
    <scope>IDENTIFICATION</scope>
</reference>
<dbReference type="InParanoid" id="A0A2Y9QH93"/>
<evidence type="ECO:0000259" key="1">
    <source>
        <dbReference type="Pfam" id="PF17654"/>
    </source>
</evidence>
<dbReference type="FunCoup" id="A0A2Y9QH93">
    <property type="interactions" value="382"/>
</dbReference>
<evidence type="ECO:0000313" key="2">
    <source>
        <dbReference type="Proteomes" id="UP000248480"/>
    </source>
</evidence>
<feature type="domain" description="tRNA selenocysteine 1-associated protein 1 C-terminal" evidence="1">
    <location>
        <begin position="15"/>
        <end position="142"/>
    </location>
</feature>
<keyword evidence="2" id="KW-1185">Reference proteome</keyword>
<organism evidence="2 3">
    <name type="scientific">Trichechus manatus latirostris</name>
    <name type="common">Florida manatee</name>
    <dbReference type="NCBI Taxonomy" id="127582"/>
    <lineage>
        <taxon>Eukaryota</taxon>
        <taxon>Metazoa</taxon>
        <taxon>Chordata</taxon>
        <taxon>Craniata</taxon>
        <taxon>Vertebrata</taxon>
        <taxon>Euteleostomi</taxon>
        <taxon>Mammalia</taxon>
        <taxon>Eutheria</taxon>
        <taxon>Afrotheria</taxon>
        <taxon>Sirenia</taxon>
        <taxon>Trichechidae</taxon>
        <taxon>Trichechus</taxon>
    </lineage>
</organism>
<dbReference type="AlphaFoldDB" id="A0A2Y9QH93"/>
<dbReference type="CTD" id="102898242"/>
<dbReference type="RefSeq" id="XP_023581132.1">
    <property type="nucleotide sequence ID" value="XM_023725364.1"/>
</dbReference>
<dbReference type="PANTHER" id="PTHR37457">
    <property type="entry name" value="TRNA SELENOCYSTEINE 1-ASSOCIATED PROTEIN 1-RELATED"/>
    <property type="match status" value="1"/>
</dbReference>
<accession>A0A2Y9QH93</accession>
<evidence type="ECO:0000313" key="3">
    <source>
        <dbReference type="RefSeq" id="XP_023581132.1"/>
    </source>
</evidence>
<dbReference type="KEGG" id="tmu:101355163"/>
<proteinExistence type="predicted"/>
<protein>
    <recommendedName>
        <fullName evidence="1">tRNA selenocysteine 1-associated protein 1 C-terminal domain-containing protein</fullName>
    </recommendedName>
</protein>